<gene>
    <name evidence="1" type="ordered locus">ckrop_0161</name>
</gene>
<dbReference type="AlphaFoldDB" id="C4LGJ9"/>
<dbReference type="RefSeq" id="WP_012730842.1">
    <property type="nucleotide sequence ID" value="NC_012704.1"/>
</dbReference>
<accession>C4LGJ9</accession>
<evidence type="ECO:0000313" key="2">
    <source>
        <dbReference type="Proteomes" id="UP000001473"/>
    </source>
</evidence>
<dbReference type="Proteomes" id="UP000001473">
    <property type="component" value="Chromosome"/>
</dbReference>
<dbReference type="KEGG" id="ckp:ckrop_0161"/>
<sequence>MGIESDACLLRPSVASAVDLAVVVLAEALQVAKIVAGAGSRARVD</sequence>
<dbReference type="EMBL" id="CP001620">
    <property type="protein sequence ID" value="ACR16954.1"/>
    <property type="molecule type" value="Genomic_DNA"/>
</dbReference>
<proteinExistence type="predicted"/>
<evidence type="ECO:0000313" key="1">
    <source>
        <dbReference type="EMBL" id="ACR16954.1"/>
    </source>
</evidence>
<dbReference type="HOGENOM" id="CLU_3198659_0_0_11"/>
<reference evidence="1 2" key="1">
    <citation type="journal article" date="2008" name="J. Biotechnol.">
        <title>Ultrafast pyrosequencing of Corynebacterium kroppenstedtii DSM44385 revealed insights into the physiology of a lipophilic corynebacterium that lacks mycolic acids.</title>
        <authorList>
            <person name="Tauch A."/>
            <person name="Schneider J."/>
            <person name="Szczepanowski R."/>
            <person name="Tilker A."/>
            <person name="Viehoever P."/>
            <person name="Gartemann K.-H."/>
            <person name="Arnold W."/>
            <person name="Blom J."/>
            <person name="Brinkrolf K."/>
            <person name="Brune I."/>
            <person name="Goetker S."/>
            <person name="Weisshaar B."/>
            <person name="Goesmann A."/>
            <person name="Droege M."/>
            <person name="Puehler A."/>
        </authorList>
    </citation>
    <scope>NUCLEOTIDE SEQUENCE [LARGE SCALE GENOMIC DNA]</scope>
    <source>
        <strain evidence="2">DSM 44385 / JCM 11950 / CIP 105744 / CCUG 35717</strain>
    </source>
</reference>
<keyword evidence="2" id="KW-1185">Reference proteome</keyword>
<protein>
    <submittedName>
        <fullName evidence="1">Uncharacterized protein</fullName>
    </submittedName>
</protein>
<name>C4LGJ9_CORK4</name>
<organism evidence="1 2">
    <name type="scientific">Corynebacterium kroppenstedtii (strain DSM 44385 / JCM 11950 / CIP 105744 / CCUG 35717)</name>
    <dbReference type="NCBI Taxonomy" id="645127"/>
    <lineage>
        <taxon>Bacteria</taxon>
        <taxon>Bacillati</taxon>
        <taxon>Actinomycetota</taxon>
        <taxon>Actinomycetes</taxon>
        <taxon>Mycobacteriales</taxon>
        <taxon>Corynebacteriaceae</taxon>
        <taxon>Corynebacterium</taxon>
    </lineage>
</organism>